<evidence type="ECO:0000256" key="6">
    <source>
        <dbReference type="ARBA" id="ARBA00032248"/>
    </source>
</evidence>
<dbReference type="RefSeq" id="WP_006006329.1">
    <property type="nucleotide sequence ID" value="NZ_BAET01000027.1"/>
</dbReference>
<evidence type="ECO:0000259" key="9">
    <source>
        <dbReference type="Pfam" id="PF00149"/>
    </source>
</evidence>
<evidence type="ECO:0000256" key="7">
    <source>
        <dbReference type="ARBA" id="ARBA00033210"/>
    </source>
</evidence>
<proteinExistence type="inferred from homology"/>
<dbReference type="PIRSF" id="PIRSF000903">
    <property type="entry name" value="B5n-ttraPtase_sm"/>
    <property type="match status" value="1"/>
</dbReference>
<feature type="domain" description="Calcineurin-like phosphoesterase" evidence="9">
    <location>
        <begin position="4"/>
        <end position="159"/>
    </location>
</feature>
<dbReference type="EMBL" id="BAET01000027">
    <property type="protein sequence ID" value="GAB56307.1"/>
    <property type="molecule type" value="Genomic_DNA"/>
</dbReference>
<organism evidence="10 11">
    <name type="scientific">Glaciecola punicea ACAM 611</name>
    <dbReference type="NCBI Taxonomy" id="1121923"/>
    <lineage>
        <taxon>Bacteria</taxon>
        <taxon>Pseudomonadati</taxon>
        <taxon>Pseudomonadota</taxon>
        <taxon>Gammaproteobacteria</taxon>
        <taxon>Alteromonadales</taxon>
        <taxon>Alteromonadaceae</taxon>
        <taxon>Glaciecola</taxon>
    </lineage>
</organism>
<reference evidence="10 11" key="1">
    <citation type="journal article" date="2012" name="J. Bacteriol.">
        <title>Genome sequence of proteorhodopsin-containing sea ice bacterium Glaciecola punicea ACAM 611T.</title>
        <authorList>
            <person name="Qin Q.-L."/>
            <person name="Xie B.-B."/>
            <person name="Shu Y.-L."/>
            <person name="Rong J.-C."/>
            <person name="Zhao D.-L."/>
            <person name="Zhang X.-Y."/>
            <person name="Chen X.-L."/>
            <person name="Zhou B.-C."/>
            <person name="Zhanga Y.-Z."/>
        </authorList>
    </citation>
    <scope>NUCLEOTIDE SEQUENCE [LARGE SCALE GENOMIC DNA]</scope>
    <source>
        <strain evidence="10 11">ACAM 611</strain>
    </source>
</reference>
<dbReference type="AlphaFoldDB" id="H5TDD0"/>
<evidence type="ECO:0000256" key="4">
    <source>
        <dbReference type="ARBA" id="ARBA00022801"/>
    </source>
</evidence>
<dbReference type="OrthoDB" id="9807890at2"/>
<dbReference type="STRING" id="56804.BAE46_12035"/>
<evidence type="ECO:0000256" key="3">
    <source>
        <dbReference type="ARBA" id="ARBA00012506"/>
    </source>
</evidence>
<comment type="function">
    <text evidence="1">Hydrolyzes diadenosine 5',5'''-P1,P4-tetraphosphate to yield ADP.</text>
</comment>
<evidence type="ECO:0000256" key="8">
    <source>
        <dbReference type="ARBA" id="ARBA00049417"/>
    </source>
</evidence>
<gene>
    <name evidence="10" type="primary">apaH</name>
    <name evidence="10" type="ORF">GPUN_2192</name>
</gene>
<evidence type="ECO:0000313" key="11">
    <source>
        <dbReference type="Proteomes" id="UP000053586"/>
    </source>
</evidence>
<sequence>MKNFVVGDIQGCYKGLIKLLKKADFDPLTDKLWAVGDLVARGPDSLATMEYLYDLGPHFNTVLGNHDLHLIACAFGVGKAKTQDKLAPLLKHKNLPKFIDFLLAKPLAISPLKNTLITHAGLYPKWSIKKARKLSLEVETKLQGKQVAHFLNNMYGNLPNVWSKDLKDSARDRFIVNAFTRMRFIHDDLSLDFGTKCHPRNASEHLQPWFNHENSSLKPSQSLLFGHWASLLGEVPTTLPVDAKVIALDTGFVWGNKMRLYCLESQEFFHHYA</sequence>
<dbReference type="InterPro" id="IPR004843">
    <property type="entry name" value="Calcineurin-like_PHP"/>
</dbReference>
<dbReference type="eggNOG" id="COG0639">
    <property type="taxonomic scope" value="Bacteria"/>
</dbReference>
<evidence type="ECO:0000256" key="5">
    <source>
        <dbReference type="ARBA" id="ARBA00031248"/>
    </source>
</evidence>
<evidence type="ECO:0000256" key="2">
    <source>
        <dbReference type="ARBA" id="ARBA00005419"/>
    </source>
</evidence>
<dbReference type="InterPro" id="IPR004617">
    <property type="entry name" value="ApaH"/>
</dbReference>
<dbReference type="GO" id="GO:0008803">
    <property type="term" value="F:bis(5'-nucleosyl)-tetraphosphatase (symmetrical) activity"/>
    <property type="evidence" value="ECO:0007669"/>
    <property type="project" value="UniProtKB-EC"/>
</dbReference>
<dbReference type="NCBIfam" id="TIGR00668">
    <property type="entry name" value="apaH"/>
    <property type="match status" value="1"/>
</dbReference>
<keyword evidence="4 10" id="KW-0378">Hydrolase</keyword>
<protein>
    <recommendedName>
        <fullName evidence="3">bis(5'-nucleosyl)-tetraphosphatase (symmetrical)</fullName>
        <ecNumber evidence="3">3.6.1.41</ecNumber>
    </recommendedName>
    <alternativeName>
        <fullName evidence="6">Ap4A hydrolase</fullName>
    </alternativeName>
    <alternativeName>
        <fullName evidence="5">Diadenosine 5',5'''-P1,P4-tetraphosphate pyrophosphohydrolase</fullName>
    </alternativeName>
    <alternativeName>
        <fullName evidence="7">Diadenosine tetraphosphatase</fullName>
    </alternativeName>
</protein>
<dbReference type="Gene3D" id="3.60.21.10">
    <property type="match status" value="1"/>
</dbReference>
<evidence type="ECO:0000256" key="1">
    <source>
        <dbReference type="ARBA" id="ARBA00003413"/>
    </source>
</evidence>
<comment type="catalytic activity">
    <reaction evidence="8">
        <text>P(1),P(4)-bis(5'-adenosyl) tetraphosphate + H2O = 2 ADP + 2 H(+)</text>
        <dbReference type="Rhea" id="RHEA:24252"/>
        <dbReference type="ChEBI" id="CHEBI:15377"/>
        <dbReference type="ChEBI" id="CHEBI:15378"/>
        <dbReference type="ChEBI" id="CHEBI:58141"/>
        <dbReference type="ChEBI" id="CHEBI:456216"/>
        <dbReference type="EC" id="3.6.1.41"/>
    </reaction>
</comment>
<dbReference type="PANTHER" id="PTHR40942">
    <property type="match status" value="1"/>
</dbReference>
<dbReference type="Pfam" id="PF00149">
    <property type="entry name" value="Metallophos"/>
    <property type="match status" value="1"/>
</dbReference>
<comment type="similarity">
    <text evidence="2">Belongs to the Ap4A hydrolase family.</text>
</comment>
<dbReference type="PANTHER" id="PTHR40942:SF4">
    <property type="entry name" value="CYTOCHROME C5"/>
    <property type="match status" value="1"/>
</dbReference>
<dbReference type="Proteomes" id="UP000053586">
    <property type="component" value="Unassembled WGS sequence"/>
</dbReference>
<dbReference type="NCBIfam" id="NF001204">
    <property type="entry name" value="PRK00166.1"/>
    <property type="match status" value="1"/>
</dbReference>
<dbReference type="EC" id="3.6.1.41" evidence="3"/>
<dbReference type="InterPro" id="IPR029052">
    <property type="entry name" value="Metallo-depent_PP-like"/>
</dbReference>
<name>H5TDD0_9ALTE</name>
<accession>H5TDD0</accession>
<dbReference type="SUPFAM" id="SSF56300">
    <property type="entry name" value="Metallo-dependent phosphatases"/>
    <property type="match status" value="1"/>
</dbReference>
<keyword evidence="11" id="KW-1185">Reference proteome</keyword>
<evidence type="ECO:0000313" key="10">
    <source>
        <dbReference type="EMBL" id="GAB56307.1"/>
    </source>
</evidence>
<reference evidence="10 11" key="2">
    <citation type="journal article" date="2017" name="Antonie Van Leeuwenhoek">
        <title>Rhizobium rhizosphaerae sp. nov., a novel species isolated from rice rhizosphere.</title>
        <authorList>
            <person name="Zhao J.J."/>
            <person name="Zhang J."/>
            <person name="Zhang R.J."/>
            <person name="Zhang C.W."/>
            <person name="Yin H.Q."/>
            <person name="Zhang X.X."/>
        </authorList>
    </citation>
    <scope>NUCLEOTIDE SEQUENCE [LARGE SCALE GENOMIC DNA]</scope>
    <source>
        <strain evidence="10 11">ACAM 611</strain>
    </source>
</reference>
<comment type="caution">
    <text evidence="10">The sequence shown here is derived from an EMBL/GenBank/DDBJ whole genome shotgun (WGS) entry which is preliminary data.</text>
</comment>